<dbReference type="AlphaFoldDB" id="A0AAV7L8Y7"/>
<dbReference type="EMBL" id="JANPWB010000015">
    <property type="protein sequence ID" value="KAJ1088020.1"/>
    <property type="molecule type" value="Genomic_DNA"/>
</dbReference>
<dbReference type="Proteomes" id="UP001066276">
    <property type="component" value="Chromosome 11"/>
</dbReference>
<evidence type="ECO:0000313" key="2">
    <source>
        <dbReference type="Proteomes" id="UP001066276"/>
    </source>
</evidence>
<evidence type="ECO:0000313" key="1">
    <source>
        <dbReference type="EMBL" id="KAJ1088020.1"/>
    </source>
</evidence>
<organism evidence="1 2">
    <name type="scientific">Pleurodeles waltl</name>
    <name type="common">Iberian ribbed newt</name>
    <dbReference type="NCBI Taxonomy" id="8319"/>
    <lineage>
        <taxon>Eukaryota</taxon>
        <taxon>Metazoa</taxon>
        <taxon>Chordata</taxon>
        <taxon>Craniata</taxon>
        <taxon>Vertebrata</taxon>
        <taxon>Euteleostomi</taxon>
        <taxon>Amphibia</taxon>
        <taxon>Batrachia</taxon>
        <taxon>Caudata</taxon>
        <taxon>Salamandroidea</taxon>
        <taxon>Salamandridae</taxon>
        <taxon>Pleurodelinae</taxon>
        <taxon>Pleurodeles</taxon>
    </lineage>
</organism>
<comment type="caution">
    <text evidence="1">The sequence shown here is derived from an EMBL/GenBank/DDBJ whole genome shotgun (WGS) entry which is preliminary data.</text>
</comment>
<reference evidence="1" key="1">
    <citation type="journal article" date="2022" name="bioRxiv">
        <title>Sequencing and chromosome-scale assembly of the giantPleurodeles waltlgenome.</title>
        <authorList>
            <person name="Brown T."/>
            <person name="Elewa A."/>
            <person name="Iarovenko S."/>
            <person name="Subramanian E."/>
            <person name="Araus A.J."/>
            <person name="Petzold A."/>
            <person name="Susuki M."/>
            <person name="Suzuki K.-i.T."/>
            <person name="Hayashi T."/>
            <person name="Toyoda A."/>
            <person name="Oliveira C."/>
            <person name="Osipova E."/>
            <person name="Leigh N.D."/>
            <person name="Simon A."/>
            <person name="Yun M.H."/>
        </authorList>
    </citation>
    <scope>NUCLEOTIDE SEQUENCE</scope>
    <source>
        <strain evidence="1">20211129_DDA</strain>
        <tissue evidence="1">Liver</tissue>
    </source>
</reference>
<sequence length="77" mass="8337">MPPVWRTGRSGGGAVWIEPGTGGASFVVPGSVRDPVREKQLQRFPSGGREAAAAYVAGTRQLHGRRWRTDRRHDLGG</sequence>
<name>A0AAV7L8Y7_PLEWA</name>
<protein>
    <submittedName>
        <fullName evidence="1">Uncharacterized protein</fullName>
    </submittedName>
</protein>
<proteinExistence type="predicted"/>
<gene>
    <name evidence="1" type="ORF">NDU88_001179</name>
</gene>
<accession>A0AAV7L8Y7</accession>
<keyword evidence="2" id="KW-1185">Reference proteome</keyword>